<sequence>MSQATTPEPHEQLRRNHWYRTSDVPGVPGPTREIRGYGPHPPQIRWEGGAKVAINIVVNYEEGSEQTFAMGDGKNDGMYEMPWDAGSQRDLAIESMYEYGARAGIWRMFRTFDRYSIPVTIFGAAVALERNPEVAEKINERGDEIVGHGYRWIDHFNYTREEEKELISLAMDSFQRTLGRQPVGWYCREMSVNTRELLVEDGRFLYDSDYYGDDLPFWTFVGGKSHLVVPYTLVTNDARYIDGVGFSTGGDFAEQAMRCLDQLLDDGDDAGRMMSIGIHPRITGNPARMSGLREFIEYALSKDDAVFMTREAIARSFADQVPRPRNPEDRPNY</sequence>
<feature type="domain" description="NodB homology" evidence="2">
    <location>
        <begin position="91"/>
        <end position="308"/>
    </location>
</feature>
<evidence type="ECO:0000313" key="4">
    <source>
        <dbReference type="Proteomes" id="UP000009888"/>
    </source>
</evidence>
<protein>
    <recommendedName>
        <fullName evidence="2">NodB homology domain-containing protein</fullName>
    </recommendedName>
</protein>
<dbReference type="Gene3D" id="3.20.20.370">
    <property type="entry name" value="Glycoside hydrolase/deacetylase"/>
    <property type="match status" value="1"/>
</dbReference>
<evidence type="ECO:0000256" key="1">
    <source>
        <dbReference type="SAM" id="MobiDB-lite"/>
    </source>
</evidence>
<dbReference type="GO" id="GO:0016810">
    <property type="term" value="F:hydrolase activity, acting on carbon-nitrogen (but not peptide) bonds"/>
    <property type="evidence" value="ECO:0007669"/>
    <property type="project" value="InterPro"/>
</dbReference>
<dbReference type="AlphaFoldDB" id="K9ECW0"/>
<dbReference type="EMBL" id="AGWL01000005">
    <property type="protein sequence ID" value="EKU95104.1"/>
    <property type="molecule type" value="Genomic_DNA"/>
</dbReference>
<dbReference type="eggNOG" id="COG0726">
    <property type="taxonomic scope" value="Bacteria"/>
</dbReference>
<dbReference type="PANTHER" id="PTHR43123">
    <property type="entry name" value="POLYSACCHARIDE DEACETYLASE-RELATED"/>
    <property type="match status" value="1"/>
</dbReference>
<dbReference type="SUPFAM" id="SSF88713">
    <property type="entry name" value="Glycoside hydrolase/deacetylase"/>
    <property type="match status" value="1"/>
</dbReference>
<reference evidence="3 4" key="1">
    <citation type="submission" date="2012-09" db="EMBL/GenBank/DDBJ databases">
        <title>The Genome Sequence of Actinobaculum massiliae ACS-171-V-COL2.</title>
        <authorList>
            <consortium name="The Broad Institute Genome Sequencing Platform"/>
            <person name="Earl A."/>
            <person name="Ward D."/>
            <person name="Feldgarden M."/>
            <person name="Gevers D."/>
            <person name="Saerens B."/>
            <person name="Vaneechoutte M."/>
            <person name="Walker B."/>
            <person name="Young S.K."/>
            <person name="Zeng Q."/>
            <person name="Gargeya S."/>
            <person name="Fitzgerald M."/>
            <person name="Haas B."/>
            <person name="Abouelleil A."/>
            <person name="Alvarado L."/>
            <person name="Arachchi H.M."/>
            <person name="Berlin A."/>
            <person name="Chapman S.B."/>
            <person name="Goldberg J."/>
            <person name="Griggs A."/>
            <person name="Gujja S."/>
            <person name="Hansen M."/>
            <person name="Howarth C."/>
            <person name="Imamovic A."/>
            <person name="Larimer J."/>
            <person name="McCowen C."/>
            <person name="Montmayeur A."/>
            <person name="Murphy C."/>
            <person name="Neiman D."/>
            <person name="Pearson M."/>
            <person name="Priest M."/>
            <person name="Roberts A."/>
            <person name="Saif S."/>
            <person name="Shea T."/>
            <person name="Sisk P."/>
            <person name="Sykes S."/>
            <person name="Wortman J."/>
            <person name="Nusbaum C."/>
            <person name="Birren B."/>
        </authorList>
    </citation>
    <scope>NUCLEOTIDE SEQUENCE [LARGE SCALE GENOMIC DNA]</scope>
    <source>
        <strain evidence="4">ACS-171-V-Col2</strain>
    </source>
</reference>
<dbReference type="STRING" id="202789.GCA_001457435_01260"/>
<evidence type="ECO:0000313" key="3">
    <source>
        <dbReference type="EMBL" id="EKU95104.1"/>
    </source>
</evidence>
<accession>K9ECW0</accession>
<dbReference type="Proteomes" id="UP000009888">
    <property type="component" value="Unassembled WGS sequence"/>
</dbReference>
<dbReference type="PROSITE" id="PS51677">
    <property type="entry name" value="NODB"/>
    <property type="match status" value="1"/>
</dbReference>
<comment type="caution">
    <text evidence="3">The sequence shown here is derived from an EMBL/GenBank/DDBJ whole genome shotgun (WGS) entry which is preliminary data.</text>
</comment>
<evidence type="ECO:0000259" key="2">
    <source>
        <dbReference type="PROSITE" id="PS51677"/>
    </source>
</evidence>
<dbReference type="InterPro" id="IPR011330">
    <property type="entry name" value="Glyco_hydro/deAcase_b/a-brl"/>
</dbReference>
<dbReference type="HOGENOM" id="CLU_029940_0_0_11"/>
<organism evidence="3 4">
    <name type="scientific">Actinobaculum massiliense ACS-171-V-Col2</name>
    <dbReference type="NCBI Taxonomy" id="883066"/>
    <lineage>
        <taxon>Bacteria</taxon>
        <taxon>Bacillati</taxon>
        <taxon>Actinomycetota</taxon>
        <taxon>Actinomycetes</taxon>
        <taxon>Actinomycetales</taxon>
        <taxon>Actinomycetaceae</taxon>
        <taxon>Actinobaculum</taxon>
    </lineage>
</organism>
<proteinExistence type="predicted"/>
<dbReference type="GO" id="GO:0005975">
    <property type="term" value="P:carbohydrate metabolic process"/>
    <property type="evidence" value="ECO:0007669"/>
    <property type="project" value="InterPro"/>
</dbReference>
<feature type="region of interest" description="Disordered" evidence="1">
    <location>
        <begin position="1"/>
        <end position="42"/>
    </location>
</feature>
<keyword evidence="4" id="KW-1185">Reference proteome</keyword>
<dbReference type="PANTHER" id="PTHR43123:SF1">
    <property type="entry name" value="POLYSACCHARIDE DEACETYLASE-RELATED"/>
    <property type="match status" value="1"/>
</dbReference>
<dbReference type="Pfam" id="PF01522">
    <property type="entry name" value="Polysacc_deac_1"/>
    <property type="match status" value="1"/>
</dbReference>
<dbReference type="InterPro" id="IPR002509">
    <property type="entry name" value="NODB_dom"/>
</dbReference>
<name>K9ECW0_9ACTO</name>
<dbReference type="PATRIC" id="fig|883066.3.peg.903"/>
<gene>
    <name evidence="3" type="ORF">HMPREF9233_00865</name>
</gene>